<dbReference type="PANTHER" id="PTHR11458:SF0">
    <property type="entry name" value="DELTA-AMINOLEVULINIC ACID DEHYDRATASE"/>
    <property type="match status" value="1"/>
</dbReference>
<evidence type="ECO:0000256" key="8">
    <source>
        <dbReference type="ARBA" id="ARBA00047651"/>
    </source>
</evidence>
<dbReference type="FunFam" id="3.20.20.70:FF:000019">
    <property type="entry name" value="Delta-aminolevulinic acid dehydratase"/>
    <property type="match status" value="1"/>
</dbReference>
<dbReference type="CDD" id="cd00384">
    <property type="entry name" value="ALAD_PBGS"/>
    <property type="match status" value="1"/>
</dbReference>
<dbReference type="PROSITE" id="PS00169">
    <property type="entry name" value="D_ALA_DEHYDRATASE"/>
    <property type="match status" value="1"/>
</dbReference>
<dbReference type="SMART" id="SM01004">
    <property type="entry name" value="ALAD"/>
    <property type="match status" value="1"/>
</dbReference>
<evidence type="ECO:0000256" key="6">
    <source>
        <dbReference type="ARBA" id="ARBA00023239"/>
    </source>
</evidence>
<name>A0A6J4UHD2_9BACT</name>
<gene>
    <name evidence="16" type="ORF">AVDCRST_MAG73-2879</name>
</gene>
<feature type="region of interest" description="Disordered" evidence="15">
    <location>
        <begin position="1"/>
        <end position="23"/>
    </location>
</feature>
<dbReference type="PRINTS" id="PR00144">
    <property type="entry name" value="DALDHYDRTASE"/>
</dbReference>
<dbReference type="AlphaFoldDB" id="A0A6J4UHD2"/>
<dbReference type="InterPro" id="IPR013785">
    <property type="entry name" value="Aldolase_TIM"/>
</dbReference>
<dbReference type="NCBIfam" id="NF006762">
    <property type="entry name" value="PRK09283.1"/>
    <property type="match status" value="1"/>
</dbReference>
<keyword evidence="7 13" id="KW-0627">Porphyrin biosynthesis</keyword>
<evidence type="ECO:0000256" key="15">
    <source>
        <dbReference type="SAM" id="MobiDB-lite"/>
    </source>
</evidence>
<keyword evidence="6 13" id="KW-0456">Lyase</keyword>
<evidence type="ECO:0000256" key="1">
    <source>
        <dbReference type="ARBA" id="ARBA00004694"/>
    </source>
</evidence>
<dbReference type="GO" id="GO:0005829">
    <property type="term" value="C:cytosol"/>
    <property type="evidence" value="ECO:0007669"/>
    <property type="project" value="TreeGrafter"/>
</dbReference>
<keyword evidence="12" id="KW-0460">Magnesium</keyword>
<reference evidence="16" key="1">
    <citation type="submission" date="2020-02" db="EMBL/GenBank/DDBJ databases">
        <authorList>
            <person name="Meier V. D."/>
        </authorList>
    </citation>
    <scope>NUCLEOTIDE SEQUENCE</scope>
    <source>
        <strain evidence="16">AVDCRST_MAG73</strain>
    </source>
</reference>
<dbReference type="PIRSF" id="PIRSF001415">
    <property type="entry name" value="Porphbilin_synth"/>
    <property type="match status" value="1"/>
</dbReference>
<feature type="binding site" evidence="11">
    <location>
        <position position="138"/>
    </location>
    <ligand>
        <name>Zn(2+)</name>
        <dbReference type="ChEBI" id="CHEBI:29105"/>
        <note>catalytic</note>
    </ligand>
</feature>
<feature type="binding site" evidence="11">
    <location>
        <position position="136"/>
    </location>
    <ligand>
        <name>Zn(2+)</name>
        <dbReference type="ChEBI" id="CHEBI:29105"/>
        <note>catalytic</note>
    </ligand>
</feature>
<dbReference type="SUPFAM" id="SSF51569">
    <property type="entry name" value="Aldolase"/>
    <property type="match status" value="1"/>
</dbReference>
<proteinExistence type="inferred from homology"/>
<feature type="binding site" evidence="12">
    <location>
        <position position="249"/>
    </location>
    <ligand>
        <name>Mg(2+)</name>
        <dbReference type="ChEBI" id="CHEBI:18420"/>
    </ligand>
</feature>
<evidence type="ECO:0000256" key="10">
    <source>
        <dbReference type="PIRSR" id="PIRSR001415-2"/>
    </source>
</evidence>
<keyword evidence="5" id="KW-0350">Heme biosynthesis</keyword>
<evidence type="ECO:0000256" key="4">
    <source>
        <dbReference type="ARBA" id="ARBA00020771"/>
    </source>
</evidence>
<evidence type="ECO:0000256" key="11">
    <source>
        <dbReference type="PIRSR" id="PIRSR001415-3"/>
    </source>
</evidence>
<feature type="binding site" evidence="11">
    <location>
        <position position="146"/>
    </location>
    <ligand>
        <name>Zn(2+)</name>
        <dbReference type="ChEBI" id="CHEBI:29105"/>
        <note>catalytic</note>
    </ligand>
</feature>
<keyword evidence="11" id="KW-0479">Metal-binding</keyword>
<dbReference type="Pfam" id="PF00490">
    <property type="entry name" value="ALAD"/>
    <property type="match status" value="1"/>
</dbReference>
<evidence type="ECO:0000313" key="16">
    <source>
        <dbReference type="EMBL" id="CAA9550658.1"/>
    </source>
</evidence>
<evidence type="ECO:0000256" key="3">
    <source>
        <dbReference type="ARBA" id="ARBA00012053"/>
    </source>
</evidence>
<evidence type="ECO:0000256" key="13">
    <source>
        <dbReference type="RuleBase" id="RU000515"/>
    </source>
</evidence>
<comment type="subunit">
    <text evidence="13">Homooctamer.</text>
</comment>
<evidence type="ECO:0000256" key="7">
    <source>
        <dbReference type="ARBA" id="ARBA00023244"/>
    </source>
</evidence>
<feature type="binding site" evidence="10">
    <location>
        <position position="221"/>
    </location>
    <ligand>
        <name>5-aminolevulinate</name>
        <dbReference type="ChEBI" id="CHEBI:356416"/>
        <label>1</label>
    </ligand>
</feature>
<evidence type="ECO:0000256" key="2">
    <source>
        <dbReference type="ARBA" id="ARBA00008055"/>
    </source>
</evidence>
<dbReference type="GO" id="GO:0006782">
    <property type="term" value="P:protoporphyrinogen IX biosynthetic process"/>
    <property type="evidence" value="ECO:0007669"/>
    <property type="project" value="UniProtKB-UniPathway"/>
</dbReference>
<dbReference type="UniPathway" id="UPA00251">
    <property type="reaction ID" value="UER00318"/>
</dbReference>
<keyword evidence="11" id="KW-0862">Zinc</keyword>
<feature type="binding site" evidence="10">
    <location>
        <position position="290"/>
    </location>
    <ligand>
        <name>5-aminolevulinate</name>
        <dbReference type="ChEBI" id="CHEBI:356416"/>
        <label>2</label>
    </ligand>
</feature>
<evidence type="ECO:0000256" key="9">
    <source>
        <dbReference type="PIRSR" id="PIRSR001415-1"/>
    </source>
</evidence>
<comment type="catalytic activity">
    <reaction evidence="8 13">
        <text>2 5-aminolevulinate = porphobilinogen + 2 H2O + H(+)</text>
        <dbReference type="Rhea" id="RHEA:24064"/>
        <dbReference type="ChEBI" id="CHEBI:15377"/>
        <dbReference type="ChEBI" id="CHEBI:15378"/>
        <dbReference type="ChEBI" id="CHEBI:58126"/>
        <dbReference type="ChEBI" id="CHEBI:356416"/>
        <dbReference type="EC" id="4.2.1.24"/>
    </reaction>
</comment>
<dbReference type="GO" id="GO:0008270">
    <property type="term" value="F:zinc ion binding"/>
    <property type="evidence" value="ECO:0007669"/>
    <property type="project" value="TreeGrafter"/>
</dbReference>
<sequence>MSQFDDHRTTAISPAGESTRFRRHRRLRRTGAIRQLVRETRLAAEDFILPLFVTHGVGVRREIGSMPGQFQLSVDRLPGEMDELAELGIGAVLLFGIPAEKDAFASGAYAPDGVVQEAVRAIKRHAPEMLVITDVCGCEYTDHGHCGILRGAEVDNDLTLDLLAQTAVSHAAAGADIVAPSDMMDGRVLTIRTALDAAGHDQVPIMAYAAKFASAFYGPFREAAASMPAFGDRGSHQMDPANGREALSEIATDLDEGADIVIVKPALAYLDVIRQARDRFDAPLIAYNVSGEYAMVKAAAQLGWIDERRVALETLTAIKRAGAGRIITYHAKDAARWLRGDATVSANRVPVGF</sequence>
<dbReference type="EMBL" id="CADCWE010000192">
    <property type="protein sequence ID" value="CAA9550658.1"/>
    <property type="molecule type" value="Genomic_DNA"/>
</dbReference>
<accession>A0A6J4UHD2</accession>
<dbReference type="GO" id="GO:0004655">
    <property type="term" value="F:porphobilinogen synthase activity"/>
    <property type="evidence" value="ECO:0007669"/>
    <property type="project" value="UniProtKB-EC"/>
</dbReference>
<feature type="active site" description="Schiff-base intermediate with substrate" evidence="9">
    <location>
        <position position="264"/>
    </location>
</feature>
<evidence type="ECO:0000256" key="12">
    <source>
        <dbReference type="PIRSR" id="PIRSR001415-5"/>
    </source>
</evidence>
<feature type="active site" description="Schiff-base intermediate with substrate" evidence="9">
    <location>
        <position position="211"/>
    </location>
</feature>
<organism evidence="16">
    <name type="scientific">uncultured Thermomicrobiales bacterium</name>
    <dbReference type="NCBI Taxonomy" id="1645740"/>
    <lineage>
        <taxon>Bacteria</taxon>
        <taxon>Pseudomonadati</taxon>
        <taxon>Thermomicrobiota</taxon>
        <taxon>Thermomicrobia</taxon>
        <taxon>Thermomicrobiales</taxon>
        <taxon>environmental samples</taxon>
    </lineage>
</organism>
<evidence type="ECO:0000256" key="14">
    <source>
        <dbReference type="RuleBase" id="RU004161"/>
    </source>
</evidence>
<dbReference type="EC" id="4.2.1.24" evidence="3 13"/>
<dbReference type="InterPro" id="IPR030656">
    <property type="entry name" value="ALAD_AS"/>
</dbReference>
<protein>
    <recommendedName>
        <fullName evidence="4 13">Delta-aminolevulinic acid dehydratase</fullName>
        <ecNumber evidence="3 13">4.2.1.24</ecNumber>
    </recommendedName>
</protein>
<dbReference type="PANTHER" id="PTHR11458">
    <property type="entry name" value="DELTA-AMINOLEVULINIC ACID DEHYDRATASE"/>
    <property type="match status" value="1"/>
</dbReference>
<evidence type="ECO:0000256" key="5">
    <source>
        <dbReference type="ARBA" id="ARBA00023133"/>
    </source>
</evidence>
<comment type="pathway">
    <text evidence="1">Porphyrin-containing compound metabolism; protoporphyrin-IX biosynthesis; coproporphyrinogen-III from 5-aminolevulinate: step 1/4.</text>
</comment>
<comment type="similarity">
    <text evidence="2 14">Belongs to the ALAD family.</text>
</comment>
<feature type="binding site" evidence="10">
    <location>
        <position position="329"/>
    </location>
    <ligand>
        <name>5-aminolevulinate</name>
        <dbReference type="ChEBI" id="CHEBI:356416"/>
        <label>2</label>
    </ligand>
</feature>
<feature type="binding site" evidence="10">
    <location>
        <position position="233"/>
    </location>
    <ligand>
        <name>5-aminolevulinate</name>
        <dbReference type="ChEBI" id="CHEBI:356416"/>
        <label>1</label>
    </ligand>
</feature>
<dbReference type="Gene3D" id="3.20.20.70">
    <property type="entry name" value="Aldolase class I"/>
    <property type="match status" value="1"/>
</dbReference>
<dbReference type="InterPro" id="IPR001731">
    <property type="entry name" value="ALAD"/>
</dbReference>